<evidence type="ECO:0000259" key="9">
    <source>
        <dbReference type="Pfam" id="PF03104"/>
    </source>
</evidence>
<dbReference type="InterPro" id="IPR006133">
    <property type="entry name" value="DNA-dir_DNA_pol_B_exonuc"/>
</dbReference>
<evidence type="ECO:0000256" key="4">
    <source>
        <dbReference type="ARBA" id="ARBA00022695"/>
    </source>
</evidence>
<dbReference type="Gene3D" id="3.30.420.10">
    <property type="entry name" value="Ribonuclease H-like superfamily/Ribonuclease H"/>
    <property type="match status" value="2"/>
</dbReference>
<name>A0A6C0EBU1_9ZZZZ</name>
<keyword evidence="5" id="KW-0239">DNA-directed DNA polymerase</keyword>
<organism evidence="10">
    <name type="scientific">viral metagenome</name>
    <dbReference type="NCBI Taxonomy" id="1070528"/>
    <lineage>
        <taxon>unclassified sequences</taxon>
        <taxon>metagenomes</taxon>
        <taxon>organismal metagenomes</taxon>
    </lineage>
</organism>
<feature type="domain" description="DNA-directed DNA polymerase family B multifunctional" evidence="8">
    <location>
        <begin position="543"/>
        <end position="856"/>
    </location>
</feature>
<evidence type="ECO:0000256" key="2">
    <source>
        <dbReference type="ARBA" id="ARBA00012417"/>
    </source>
</evidence>
<dbReference type="InterPro" id="IPR050240">
    <property type="entry name" value="DNA_pol_type-B"/>
</dbReference>
<protein>
    <recommendedName>
        <fullName evidence="2">DNA-directed DNA polymerase</fullName>
        <ecNumber evidence="2">2.7.7.7</ecNumber>
    </recommendedName>
</protein>
<evidence type="ECO:0000256" key="3">
    <source>
        <dbReference type="ARBA" id="ARBA00022679"/>
    </source>
</evidence>
<dbReference type="InterPro" id="IPR006134">
    <property type="entry name" value="DNA-dir_DNA_pol_B_multi_dom"/>
</dbReference>
<dbReference type="Gene3D" id="1.10.132.60">
    <property type="entry name" value="DNA polymerase family B, C-terminal domain"/>
    <property type="match status" value="1"/>
</dbReference>
<evidence type="ECO:0000256" key="5">
    <source>
        <dbReference type="ARBA" id="ARBA00022932"/>
    </source>
</evidence>
<dbReference type="GO" id="GO:0006261">
    <property type="term" value="P:DNA-templated DNA replication"/>
    <property type="evidence" value="ECO:0007669"/>
    <property type="project" value="TreeGrafter"/>
</dbReference>
<sequence>MYHLMNINNNLNLEFQLYDWLEDHITNEDNDSDDNNNVGNYIIHAFGRCENGQSVYAKILGFTPYFYVLIPEKYQSKTKSFLEDFIKNFESSLKSKENKKIYYKYKDSLQEIQLIKQKRAEGFNNDKEYYFARLVFNNADGFKKYRYFLESNDVIIKNNKYKFKLYEANLLPMLRCFHIREISGCSWIETNKYDLITDDEEKESRCDIEINVDWRNLIPIKKDFNAPFKICSFDIECYSIDGEFPQAKRKGDSIIQIGATYTTIGTSNPYRQYIACLNNTNELDNIIVESYESEQEVIYAFLNEINSNDCDIITGYNIFFFDENYIYDRCKNILNINISYMSKLKKYDCPFTTIKLASSSLNENILKYWNTPGRVHIDLMKDVQKTFNLESYKLDYVASNFIKGNIKSFCKIDDNKIELMCDTVQDIFKSDYIHLEVTKGFISNNIGNKYLVNSVDNINNTITILETNNLLLELEENKNYKINWSQAKDDLEPKDIFKLYKGSEIDRSIIAKYCIKDCKLVNLLINKLETITKNIEMSNVCYIPLSFLFTRGQGIKIQSLCLREYRLKKYVFPIYKLNKLYHCLQCNNEYYNSWECPKCKSKKRDEIENESTSYEGAIVFDPVPKVEYEAVATKDYMSLYPSSIMHKNMSHETIVEDSIYDNLSNVKYYDAQFKDSDGSIQYRRFAQIENKLGVIPTILDNLLKERKQIKKKMKIEKDPFKYKILDAKQFAVKTTANSLYGQLGAPTSSICKRDIAACTTSTGREMLILAKKYDEEILPVIINSLKYHYKNNDTDNINKIYDIELKNNNDVELLKYIKNFIYKIKDLTIQPIVRYGDTDSIFSCYRFRENIELMNYEDSLYLWKKIVNFGYTILEPFFSEKYKDIFYNIFQKYYSSDKIIDLKLPQGPTCNISSNGNSLDNSLLKDNTNNILLPIEYRMEKFIKEYMEESYIPWLWTLSELVEKNFTYMFDIKLIQWAEHLFLKMNLICVNLYENRKKYLCEPIINEIKLIFKNGYYYYPSDETINNFTEKILNLPYKHEIKLSYEKLKEINKNLLEKTIKEKWIYSNESKELSKIINNYLLSTTSEEKSSVKELSTVINYIKIFLKENNNLDINTLSNLLITNLNNDKDMNCNFNIDNLNLHTKIFIEKYNKHIGKKTIEQIIEEYIEHDLLLSFNSEKIKYFDMVTNFIKSNMRKLDMSNMDNEKYIYYWIQPRCVYNENLIKEYIIDIYEGGNEIIDKRSLEYTIDLGKISGELVKSKLPNPHDLEYEKTYWPIAFLRKKKYVGNKYEFDINKFKLDFMGIVLKRRDNAPIVKELTDGVIDYLINKKDPNGAKKYLLTCIQNMFDGKYEIKYFLQSRTIKSKESYKDWQRIAHIYLADKISKRDPGNIPQSGDRIEYAVVEINQINNGTNRDASSKTSKGSCTKLLQGDIIETPQYIKNNNLKIDYLFYLTNQIMNPVLQFLELVDKNFSNIFNDFITKYSHPKIIKEKPVKIIKEKPVKIIKEKPVKIIKEKPDKIIKENKAIDILIEKKNINNKLNNYKYILQIKKLLHNIQSFDEENNYEKYFITTENYT</sequence>
<keyword evidence="3" id="KW-0808">Transferase</keyword>
<reference evidence="10" key="1">
    <citation type="journal article" date="2020" name="Nature">
        <title>Giant virus diversity and host interactions through global metagenomics.</title>
        <authorList>
            <person name="Schulz F."/>
            <person name="Roux S."/>
            <person name="Paez-Espino D."/>
            <person name="Jungbluth S."/>
            <person name="Walsh D.A."/>
            <person name="Denef V.J."/>
            <person name="McMahon K.D."/>
            <person name="Konstantinidis K.T."/>
            <person name="Eloe-Fadrosh E.A."/>
            <person name="Kyrpides N.C."/>
            <person name="Woyke T."/>
        </authorList>
    </citation>
    <scope>NUCLEOTIDE SEQUENCE</scope>
    <source>
        <strain evidence="10">GVMAG-M-3300023179-2</strain>
    </source>
</reference>
<accession>A0A6C0EBU1</accession>
<comment type="similarity">
    <text evidence="1">Belongs to the DNA polymerase type-B family.</text>
</comment>
<dbReference type="Gene3D" id="2.40.50.730">
    <property type="match status" value="2"/>
</dbReference>
<dbReference type="EMBL" id="MN739800">
    <property type="protein sequence ID" value="QHT26647.1"/>
    <property type="molecule type" value="Genomic_DNA"/>
</dbReference>
<evidence type="ECO:0000259" key="8">
    <source>
        <dbReference type="Pfam" id="PF00136"/>
    </source>
</evidence>
<evidence type="ECO:0000313" key="10">
    <source>
        <dbReference type="EMBL" id="QHT26647.1"/>
    </source>
</evidence>
<dbReference type="InterPro" id="IPR036397">
    <property type="entry name" value="RNaseH_sf"/>
</dbReference>
<dbReference type="GO" id="GO:0000166">
    <property type="term" value="F:nucleotide binding"/>
    <property type="evidence" value="ECO:0007669"/>
    <property type="project" value="InterPro"/>
</dbReference>
<dbReference type="Gene3D" id="1.10.287.690">
    <property type="entry name" value="Helix hairpin bin"/>
    <property type="match status" value="1"/>
</dbReference>
<dbReference type="Gene3D" id="3.90.1600.10">
    <property type="entry name" value="Palm domain of DNA polymerase"/>
    <property type="match status" value="2"/>
</dbReference>
<dbReference type="InterPro" id="IPR023211">
    <property type="entry name" value="DNA_pol_palm_dom_sf"/>
</dbReference>
<proteinExistence type="inferred from homology"/>
<dbReference type="SUPFAM" id="SSF53098">
    <property type="entry name" value="Ribonuclease H-like"/>
    <property type="match status" value="1"/>
</dbReference>
<dbReference type="SMART" id="SM00486">
    <property type="entry name" value="POLBc"/>
    <property type="match status" value="1"/>
</dbReference>
<dbReference type="PANTHER" id="PTHR10322:SF23">
    <property type="entry name" value="DNA POLYMERASE DELTA CATALYTIC SUBUNIT"/>
    <property type="match status" value="1"/>
</dbReference>
<evidence type="ECO:0000256" key="6">
    <source>
        <dbReference type="ARBA" id="ARBA00023125"/>
    </source>
</evidence>
<feature type="domain" description="DNA-directed DNA polymerase family B multifunctional" evidence="8">
    <location>
        <begin position="1243"/>
        <end position="1466"/>
    </location>
</feature>
<dbReference type="Pfam" id="PF03104">
    <property type="entry name" value="DNA_pol_B_exo1"/>
    <property type="match status" value="1"/>
</dbReference>
<dbReference type="InterPro" id="IPR017964">
    <property type="entry name" value="DNA-dir_DNA_pol_B_CS"/>
</dbReference>
<dbReference type="SUPFAM" id="SSF56672">
    <property type="entry name" value="DNA/RNA polymerases"/>
    <property type="match status" value="2"/>
</dbReference>
<dbReference type="InterPro" id="IPR006172">
    <property type="entry name" value="DNA-dir_DNA_pol_B"/>
</dbReference>
<dbReference type="PROSITE" id="PS00116">
    <property type="entry name" value="DNA_POLYMERASE_B"/>
    <property type="match status" value="1"/>
</dbReference>
<dbReference type="GO" id="GO:0003887">
    <property type="term" value="F:DNA-directed DNA polymerase activity"/>
    <property type="evidence" value="ECO:0007669"/>
    <property type="project" value="UniProtKB-KW"/>
</dbReference>
<comment type="catalytic activity">
    <reaction evidence="7">
        <text>DNA(n) + a 2'-deoxyribonucleoside 5'-triphosphate = DNA(n+1) + diphosphate</text>
        <dbReference type="Rhea" id="RHEA:22508"/>
        <dbReference type="Rhea" id="RHEA-COMP:17339"/>
        <dbReference type="Rhea" id="RHEA-COMP:17340"/>
        <dbReference type="ChEBI" id="CHEBI:33019"/>
        <dbReference type="ChEBI" id="CHEBI:61560"/>
        <dbReference type="ChEBI" id="CHEBI:173112"/>
        <dbReference type="EC" id="2.7.7.7"/>
    </reaction>
</comment>
<feature type="domain" description="DNA-directed DNA polymerase family B exonuclease" evidence="9">
    <location>
        <begin position="164"/>
        <end position="397"/>
    </location>
</feature>
<dbReference type="PRINTS" id="PR00106">
    <property type="entry name" value="DNAPOLB"/>
</dbReference>
<dbReference type="Pfam" id="PF00136">
    <property type="entry name" value="DNA_pol_B"/>
    <property type="match status" value="2"/>
</dbReference>
<dbReference type="GO" id="GO:0003677">
    <property type="term" value="F:DNA binding"/>
    <property type="evidence" value="ECO:0007669"/>
    <property type="project" value="UniProtKB-KW"/>
</dbReference>
<keyword evidence="6" id="KW-0238">DNA-binding</keyword>
<dbReference type="InterPro" id="IPR043502">
    <property type="entry name" value="DNA/RNA_pol_sf"/>
</dbReference>
<dbReference type="EC" id="2.7.7.7" evidence="2"/>
<dbReference type="PANTHER" id="PTHR10322">
    <property type="entry name" value="DNA POLYMERASE CATALYTIC SUBUNIT"/>
    <property type="match status" value="1"/>
</dbReference>
<keyword evidence="4" id="KW-0548">Nucleotidyltransferase</keyword>
<evidence type="ECO:0000256" key="1">
    <source>
        <dbReference type="ARBA" id="ARBA00005755"/>
    </source>
</evidence>
<dbReference type="InterPro" id="IPR012337">
    <property type="entry name" value="RNaseH-like_sf"/>
</dbReference>
<evidence type="ECO:0000256" key="7">
    <source>
        <dbReference type="ARBA" id="ARBA00049244"/>
    </source>
</evidence>
<dbReference type="InterPro" id="IPR042087">
    <property type="entry name" value="DNA_pol_B_thumb"/>
</dbReference>